<dbReference type="PROSITE" id="PS00674">
    <property type="entry name" value="AAA"/>
    <property type="match status" value="1"/>
</dbReference>
<comment type="similarity">
    <text evidence="3">Belongs to the AAA ATPase family.</text>
</comment>
<dbReference type="InterPro" id="IPR057495">
    <property type="entry name" value="AAA_lid_BCS1"/>
</dbReference>
<accession>A0A9N8Z9E6</accession>
<dbReference type="GO" id="GO:0005524">
    <property type="term" value="F:ATP binding"/>
    <property type="evidence" value="ECO:0007669"/>
    <property type="project" value="UniProtKB-KW"/>
</dbReference>
<evidence type="ECO:0000313" key="7">
    <source>
        <dbReference type="Proteomes" id="UP000789572"/>
    </source>
</evidence>
<dbReference type="Gene3D" id="3.40.50.300">
    <property type="entry name" value="P-loop containing nucleotide triphosphate hydrolases"/>
    <property type="match status" value="1"/>
</dbReference>
<evidence type="ECO:0000313" key="6">
    <source>
        <dbReference type="EMBL" id="CAG8478230.1"/>
    </source>
</evidence>
<dbReference type="InterPro" id="IPR003960">
    <property type="entry name" value="ATPase_AAA_CS"/>
</dbReference>
<dbReference type="SUPFAM" id="SSF52540">
    <property type="entry name" value="P-loop containing nucleoside triphosphate hydrolases"/>
    <property type="match status" value="1"/>
</dbReference>
<proteinExistence type="inferred from homology"/>
<keyword evidence="7" id="KW-1185">Reference proteome</keyword>
<feature type="domain" description="Mitochondrial chaperone BCS1-like ATPase lid" evidence="5">
    <location>
        <begin position="53"/>
        <end position="107"/>
    </location>
</feature>
<sequence length="113" mass="13136">MVTFSGLLNALDGVAASEERIIFMTTNHVERLDQALIRPGRIDLKEYFGNATDYQIKHMFLRFYENEQSLADEFVRKTKGRAISPAQLQGHFVYYKNNPKQAVEMTENVFQSW</sequence>
<dbReference type="GO" id="GO:0016887">
    <property type="term" value="F:ATP hydrolysis activity"/>
    <property type="evidence" value="ECO:0007669"/>
    <property type="project" value="InterPro"/>
</dbReference>
<dbReference type="InterPro" id="IPR027417">
    <property type="entry name" value="P-loop_NTPase"/>
</dbReference>
<feature type="domain" description="ATPase AAA-type core" evidence="4">
    <location>
        <begin position="3"/>
        <end position="49"/>
    </location>
</feature>
<evidence type="ECO:0000256" key="2">
    <source>
        <dbReference type="ARBA" id="ARBA00022840"/>
    </source>
</evidence>
<gene>
    <name evidence="6" type="ORF">POCULU_LOCUS1399</name>
</gene>
<dbReference type="AlphaFoldDB" id="A0A9N8Z9E6"/>
<name>A0A9N8Z9E6_9GLOM</name>
<keyword evidence="2 3" id="KW-0067">ATP-binding</keyword>
<reference evidence="6" key="1">
    <citation type="submission" date="2021-06" db="EMBL/GenBank/DDBJ databases">
        <authorList>
            <person name="Kallberg Y."/>
            <person name="Tangrot J."/>
            <person name="Rosling A."/>
        </authorList>
    </citation>
    <scope>NUCLEOTIDE SEQUENCE</scope>
    <source>
        <strain evidence="6">IA702</strain>
    </source>
</reference>
<dbReference type="PANTHER" id="PTHR23070">
    <property type="entry name" value="BCS1 AAA-TYPE ATPASE"/>
    <property type="match status" value="1"/>
</dbReference>
<dbReference type="EMBL" id="CAJVPJ010000104">
    <property type="protein sequence ID" value="CAG8478230.1"/>
    <property type="molecule type" value="Genomic_DNA"/>
</dbReference>
<protein>
    <submittedName>
        <fullName evidence="6">2012_t:CDS:1</fullName>
    </submittedName>
</protein>
<organism evidence="6 7">
    <name type="scientific">Paraglomus occultum</name>
    <dbReference type="NCBI Taxonomy" id="144539"/>
    <lineage>
        <taxon>Eukaryota</taxon>
        <taxon>Fungi</taxon>
        <taxon>Fungi incertae sedis</taxon>
        <taxon>Mucoromycota</taxon>
        <taxon>Glomeromycotina</taxon>
        <taxon>Glomeromycetes</taxon>
        <taxon>Paraglomerales</taxon>
        <taxon>Paraglomeraceae</taxon>
        <taxon>Paraglomus</taxon>
    </lineage>
</organism>
<dbReference type="Proteomes" id="UP000789572">
    <property type="component" value="Unassembled WGS sequence"/>
</dbReference>
<comment type="caution">
    <text evidence="6">The sequence shown here is derived from an EMBL/GenBank/DDBJ whole genome shotgun (WGS) entry which is preliminary data.</text>
</comment>
<dbReference type="InterPro" id="IPR050747">
    <property type="entry name" value="Mitochondrial_chaperone_BCS1"/>
</dbReference>
<dbReference type="InterPro" id="IPR003959">
    <property type="entry name" value="ATPase_AAA_core"/>
</dbReference>
<evidence type="ECO:0000259" key="4">
    <source>
        <dbReference type="Pfam" id="PF00004"/>
    </source>
</evidence>
<dbReference type="Pfam" id="PF25426">
    <property type="entry name" value="AAA_lid_BCS1"/>
    <property type="match status" value="1"/>
</dbReference>
<dbReference type="OrthoDB" id="10251412at2759"/>
<dbReference type="Pfam" id="PF00004">
    <property type="entry name" value="AAA"/>
    <property type="match status" value="1"/>
</dbReference>
<evidence type="ECO:0000256" key="1">
    <source>
        <dbReference type="ARBA" id="ARBA00022741"/>
    </source>
</evidence>
<evidence type="ECO:0000256" key="3">
    <source>
        <dbReference type="RuleBase" id="RU003651"/>
    </source>
</evidence>
<keyword evidence="1 3" id="KW-0547">Nucleotide-binding</keyword>
<evidence type="ECO:0000259" key="5">
    <source>
        <dbReference type="Pfam" id="PF25426"/>
    </source>
</evidence>